<dbReference type="SUPFAM" id="SSF55729">
    <property type="entry name" value="Acyl-CoA N-acyltransferases (Nat)"/>
    <property type="match status" value="1"/>
</dbReference>
<dbReference type="Pfam" id="PF00583">
    <property type="entry name" value="Acetyltransf_1"/>
    <property type="match status" value="1"/>
</dbReference>
<dbReference type="RefSeq" id="WP_128094703.1">
    <property type="nucleotide sequence ID" value="NZ_JBHEEN010000010.1"/>
</dbReference>
<dbReference type="InterPro" id="IPR016181">
    <property type="entry name" value="Acyl_CoA_acyltransferase"/>
</dbReference>
<gene>
    <name evidence="2" type="ORF">F7Q93_19780</name>
</gene>
<dbReference type="CDD" id="cd04301">
    <property type="entry name" value="NAT_SF"/>
    <property type="match status" value="1"/>
</dbReference>
<dbReference type="EMBL" id="VZPE01000010">
    <property type="protein sequence ID" value="KAB0567652.1"/>
    <property type="molecule type" value="Genomic_DNA"/>
</dbReference>
<accession>A0A643EXD7</accession>
<proteinExistence type="predicted"/>
<name>A0A643EXD7_9HYPH</name>
<keyword evidence="2" id="KW-0808">Transferase</keyword>
<dbReference type="PROSITE" id="PS51186">
    <property type="entry name" value="GNAT"/>
    <property type="match status" value="1"/>
</dbReference>
<evidence type="ECO:0000313" key="2">
    <source>
        <dbReference type="EMBL" id="KAB0567652.1"/>
    </source>
</evidence>
<protein>
    <submittedName>
        <fullName evidence="2">GNAT family N-acetyltransferase</fullName>
    </submittedName>
</protein>
<feature type="domain" description="N-acetyltransferase" evidence="1">
    <location>
        <begin position="7"/>
        <end position="168"/>
    </location>
</feature>
<organism evidence="2">
    <name type="scientific">Brucella pituitosa</name>
    <dbReference type="NCBI Taxonomy" id="571256"/>
    <lineage>
        <taxon>Bacteria</taxon>
        <taxon>Pseudomonadati</taxon>
        <taxon>Pseudomonadota</taxon>
        <taxon>Alphaproteobacteria</taxon>
        <taxon>Hyphomicrobiales</taxon>
        <taxon>Brucellaceae</taxon>
        <taxon>Brucella/Ochrobactrum group</taxon>
        <taxon>Brucella</taxon>
    </lineage>
</organism>
<comment type="caution">
    <text evidence="2">The sequence shown here is derived from an EMBL/GenBank/DDBJ whole genome shotgun (WGS) entry which is preliminary data.</text>
</comment>
<evidence type="ECO:0000259" key="1">
    <source>
        <dbReference type="PROSITE" id="PS51186"/>
    </source>
</evidence>
<dbReference type="Gene3D" id="3.40.630.30">
    <property type="match status" value="1"/>
</dbReference>
<dbReference type="GO" id="GO:0016747">
    <property type="term" value="F:acyltransferase activity, transferring groups other than amino-acyl groups"/>
    <property type="evidence" value="ECO:0007669"/>
    <property type="project" value="InterPro"/>
</dbReference>
<dbReference type="InterPro" id="IPR000182">
    <property type="entry name" value="GNAT_dom"/>
</dbReference>
<reference evidence="2" key="1">
    <citation type="submission" date="2019-09" db="EMBL/GenBank/DDBJ databases">
        <title>Draft genome sequences of 48 bacterial type strains from the CCUG.</title>
        <authorList>
            <person name="Tunovic T."/>
            <person name="Pineiro-Iglesias B."/>
            <person name="Unosson C."/>
            <person name="Inganas E."/>
            <person name="Ohlen M."/>
            <person name="Cardew S."/>
            <person name="Jensie-Markopoulos S."/>
            <person name="Salva-Serra F."/>
            <person name="Jaen-Luchoro D."/>
            <person name="Karlsson R."/>
            <person name="Svensson-Stadler L."/>
            <person name="Chun J."/>
            <person name="Moore E."/>
        </authorList>
    </citation>
    <scope>NUCLEOTIDE SEQUENCE</scope>
    <source>
        <strain evidence="2">CCUG 50899</strain>
    </source>
</reference>
<sequence>MLEKKTQSARIIPIAELPVGFDLLCEEAAADGFRFMERLCTEWESGVNRFDAAGEVLIGAFRGEELAAVGGLSIDHHMNDPEIGRLRHLYVRRSDRRNGLATAVVRALVKSGRGHFHSVRLFTDTAAGSAFYDKIGFARSDSSTATHELALVNDDAGSSMHTTPSIPL</sequence>
<dbReference type="AlphaFoldDB" id="A0A643EXD7"/>